<proteinExistence type="predicted"/>
<organism evidence="1 2">
    <name type="scientific">Ancylobacter oerskovii</name>
    <dbReference type="NCBI Taxonomy" id="459519"/>
    <lineage>
        <taxon>Bacteria</taxon>
        <taxon>Pseudomonadati</taxon>
        <taxon>Pseudomonadota</taxon>
        <taxon>Alphaproteobacteria</taxon>
        <taxon>Hyphomicrobiales</taxon>
        <taxon>Xanthobacteraceae</taxon>
        <taxon>Ancylobacter</taxon>
    </lineage>
</organism>
<dbReference type="InterPro" id="IPR018755">
    <property type="entry name" value="Phage_Mu_Gp48"/>
</dbReference>
<protein>
    <submittedName>
        <fullName evidence="1">YmfQ family protein</fullName>
    </submittedName>
</protein>
<name>A0ABW4Z3C2_9HYPH</name>
<reference evidence="2" key="1">
    <citation type="journal article" date="2019" name="Int. J. Syst. Evol. Microbiol.">
        <title>The Global Catalogue of Microorganisms (GCM) 10K type strain sequencing project: providing services to taxonomists for standard genome sequencing and annotation.</title>
        <authorList>
            <consortium name="The Broad Institute Genomics Platform"/>
            <consortium name="The Broad Institute Genome Sequencing Center for Infectious Disease"/>
            <person name="Wu L."/>
            <person name="Ma J."/>
        </authorList>
    </citation>
    <scope>NUCLEOTIDE SEQUENCE [LARGE SCALE GENOMIC DNA]</scope>
    <source>
        <strain evidence="2">CCM 7435</strain>
    </source>
</reference>
<evidence type="ECO:0000313" key="2">
    <source>
        <dbReference type="Proteomes" id="UP001597299"/>
    </source>
</evidence>
<dbReference type="EMBL" id="JBHUHD010000001">
    <property type="protein sequence ID" value="MFD2142883.1"/>
    <property type="molecule type" value="Genomic_DNA"/>
</dbReference>
<dbReference type="Proteomes" id="UP001597299">
    <property type="component" value="Unassembled WGS sequence"/>
</dbReference>
<gene>
    <name evidence="1" type="ORF">ACFSNC_20950</name>
</gene>
<keyword evidence="2" id="KW-1185">Reference proteome</keyword>
<comment type="caution">
    <text evidence="1">The sequence shown here is derived from an EMBL/GenBank/DDBJ whole genome shotgun (WGS) entry which is preliminary data.</text>
</comment>
<dbReference type="Pfam" id="PF10076">
    <property type="entry name" value="Phage_Mu_Gp48"/>
    <property type="match status" value="1"/>
</dbReference>
<accession>A0ABW4Z3C2</accession>
<dbReference type="RefSeq" id="WP_213356161.1">
    <property type="nucleotide sequence ID" value="NZ_JAHBGB010000044.1"/>
</dbReference>
<evidence type="ECO:0000313" key="1">
    <source>
        <dbReference type="EMBL" id="MFD2142883.1"/>
    </source>
</evidence>
<sequence>MSDTPIQHTGEDYGGVMLAVLPPGDAWPRETGSPLQMFSRGQAEIWGRLDAEAWNLVTIEAHPDTTFRLLEEWEAAAGLPDPCVAEPLGIEDRRNALVQRLTSTGGQSRAYFLGIAAQLGYEVSIVEITPFMCGLSQCGGSDPLGPPSIAHHWWIIVTGYRVTWFRAGLGRCGVDPFARIALATDLECTIRPLQPAHGVLHFSYS</sequence>